<comment type="caution">
    <text evidence="1">The sequence shown here is derived from an EMBL/GenBank/DDBJ whole genome shotgun (WGS) entry which is preliminary data.</text>
</comment>
<evidence type="ECO:0008006" key="3">
    <source>
        <dbReference type="Google" id="ProtNLM"/>
    </source>
</evidence>
<name>A0ABT8LE06_9BACT</name>
<protein>
    <recommendedName>
        <fullName evidence="3">Lipoprotein</fullName>
    </recommendedName>
</protein>
<sequence length="189" mass="20632">MKSIVMVFACVALLWSCQNDDDGSPVVSEFSIKGEVEGNTLPYKQTVFDGGTNGTVNVYNRADKTLLLQSFKNGENDSEGFWTIRINGVDIENLTVPYSLTGVEGIITWVDESAKALQEPCSAADVLCFYSGVGVDEVKITITSVEDGTISGEFEGKLYHIRVNPSVIRDTDDVVEVAGGQFKIRFQTK</sequence>
<dbReference type="RefSeq" id="WP_346761338.1">
    <property type="nucleotide sequence ID" value="NZ_JAUJEB010000007.1"/>
</dbReference>
<gene>
    <name evidence="1" type="ORF">QQ020_28255</name>
</gene>
<keyword evidence="2" id="KW-1185">Reference proteome</keyword>
<evidence type="ECO:0000313" key="2">
    <source>
        <dbReference type="Proteomes" id="UP001172083"/>
    </source>
</evidence>
<evidence type="ECO:0000313" key="1">
    <source>
        <dbReference type="EMBL" id="MDN5216004.1"/>
    </source>
</evidence>
<dbReference type="Proteomes" id="UP001172083">
    <property type="component" value="Unassembled WGS sequence"/>
</dbReference>
<reference evidence="1" key="1">
    <citation type="submission" date="2023-06" db="EMBL/GenBank/DDBJ databases">
        <title>Genomic of Agaribacillus aureum.</title>
        <authorList>
            <person name="Wang G."/>
        </authorList>
    </citation>
    <scope>NUCLEOTIDE SEQUENCE</scope>
    <source>
        <strain evidence="1">BMA12</strain>
    </source>
</reference>
<proteinExistence type="predicted"/>
<organism evidence="1 2">
    <name type="scientific">Agaribacillus aureus</name>
    <dbReference type="NCBI Taxonomy" id="3051825"/>
    <lineage>
        <taxon>Bacteria</taxon>
        <taxon>Pseudomonadati</taxon>
        <taxon>Bacteroidota</taxon>
        <taxon>Cytophagia</taxon>
        <taxon>Cytophagales</taxon>
        <taxon>Splendidivirgaceae</taxon>
        <taxon>Agaribacillus</taxon>
    </lineage>
</organism>
<accession>A0ABT8LE06</accession>
<dbReference type="EMBL" id="JAUJEB010000007">
    <property type="protein sequence ID" value="MDN5216004.1"/>
    <property type="molecule type" value="Genomic_DNA"/>
</dbReference>